<evidence type="ECO:0008006" key="3">
    <source>
        <dbReference type="Google" id="ProtNLM"/>
    </source>
</evidence>
<dbReference type="RefSeq" id="WP_037282371.1">
    <property type="nucleotide sequence ID" value="NZ_KK088604.1"/>
</dbReference>
<dbReference type="PANTHER" id="PTHR36978">
    <property type="entry name" value="P-LOOP CONTAINING NUCLEOTIDE TRIPHOSPHATE HYDROLASE"/>
    <property type="match status" value="1"/>
</dbReference>
<dbReference type="STRING" id="442562.Rumeso_03907"/>
<dbReference type="InterPro" id="IPR027417">
    <property type="entry name" value="P-loop_NTPase"/>
</dbReference>
<dbReference type="OrthoDB" id="9806624at2"/>
<dbReference type="Gene3D" id="3.40.50.300">
    <property type="entry name" value="P-loop containing nucleotide triphosphate hydrolases"/>
    <property type="match status" value="1"/>
</dbReference>
<proteinExistence type="predicted"/>
<evidence type="ECO:0000313" key="1">
    <source>
        <dbReference type="EMBL" id="EYD74611.1"/>
    </source>
</evidence>
<dbReference type="EMBL" id="AOSK01000111">
    <property type="protein sequence ID" value="EYD74611.1"/>
    <property type="molecule type" value="Genomic_DNA"/>
</dbReference>
<dbReference type="InterPro" id="IPR040632">
    <property type="entry name" value="Sulfotransfer_4"/>
</dbReference>
<organism evidence="1 2">
    <name type="scientific">Rubellimicrobium mesophilum DSM 19309</name>
    <dbReference type="NCBI Taxonomy" id="442562"/>
    <lineage>
        <taxon>Bacteria</taxon>
        <taxon>Pseudomonadati</taxon>
        <taxon>Pseudomonadota</taxon>
        <taxon>Alphaproteobacteria</taxon>
        <taxon>Rhodobacterales</taxon>
        <taxon>Roseobacteraceae</taxon>
        <taxon>Rubellimicrobium</taxon>
    </lineage>
</organism>
<sequence>MSMQVIGAGLGRTGTYSLKLALERLGFGPCYHMEEVLARMDERVPLWTAAAQGRPDWATIFRGYGSAVDWPVAAFTRELAEAYPAARFVLTVRSPESWVASFGETIGKLMDGTPLPPPMQDWLAMGRAVLAKSGVHAGLDREGLRAAFAAHTEAVKAAVPAERLLVFEVREGWAPLCAFLGVPVPDEPFPRTNEREEFWQRIADSAPAAATEGAGAA</sequence>
<dbReference type="AlphaFoldDB" id="A0A017HJT8"/>
<gene>
    <name evidence="1" type="ORF">Rumeso_03907</name>
</gene>
<dbReference type="HOGENOM" id="CLU_061199_2_0_5"/>
<comment type="caution">
    <text evidence="1">The sequence shown here is derived from an EMBL/GenBank/DDBJ whole genome shotgun (WGS) entry which is preliminary data.</text>
</comment>
<keyword evidence="2" id="KW-1185">Reference proteome</keyword>
<accession>A0A017HJT8</accession>
<dbReference type="SUPFAM" id="SSF52540">
    <property type="entry name" value="P-loop containing nucleoside triphosphate hydrolases"/>
    <property type="match status" value="1"/>
</dbReference>
<dbReference type="Proteomes" id="UP000019666">
    <property type="component" value="Unassembled WGS sequence"/>
</dbReference>
<name>A0A017HJT8_9RHOB</name>
<reference evidence="1 2" key="1">
    <citation type="submission" date="2013-02" db="EMBL/GenBank/DDBJ databases">
        <authorList>
            <person name="Fiebig A."/>
            <person name="Goeker M."/>
            <person name="Klenk H.-P.P."/>
        </authorList>
    </citation>
    <scope>NUCLEOTIDE SEQUENCE [LARGE SCALE GENOMIC DNA]</scope>
    <source>
        <strain evidence="1 2">DSM 19309</strain>
    </source>
</reference>
<dbReference type="PATRIC" id="fig|442562.3.peg.3854"/>
<dbReference type="Pfam" id="PF17784">
    <property type="entry name" value="Sulfotransfer_4"/>
    <property type="match status" value="1"/>
</dbReference>
<evidence type="ECO:0000313" key="2">
    <source>
        <dbReference type="Proteomes" id="UP000019666"/>
    </source>
</evidence>
<dbReference type="PANTHER" id="PTHR36978:SF4">
    <property type="entry name" value="P-LOOP CONTAINING NUCLEOSIDE TRIPHOSPHATE HYDROLASE PROTEIN"/>
    <property type="match status" value="1"/>
</dbReference>
<protein>
    <recommendedName>
        <fullName evidence="3">Sulfotransferase family protein</fullName>
    </recommendedName>
</protein>